<keyword evidence="5 9" id="KW-0479">Metal-binding</keyword>
<evidence type="ECO:0000256" key="3">
    <source>
        <dbReference type="ARBA" id="ARBA00022617"/>
    </source>
</evidence>
<name>A0A3N0I4C0_9FIRM</name>
<dbReference type="Gene3D" id="3.20.20.70">
    <property type="entry name" value="Aldolase class I"/>
    <property type="match status" value="1"/>
</dbReference>
<evidence type="ECO:0000256" key="1">
    <source>
        <dbReference type="ARBA" id="ARBA00006100"/>
    </source>
</evidence>
<dbReference type="InterPro" id="IPR034505">
    <property type="entry name" value="Coproporphyrinogen-III_oxidase"/>
</dbReference>
<dbReference type="PANTHER" id="PTHR13932">
    <property type="entry name" value="COPROPORPHYRINIGEN III OXIDASE"/>
    <property type="match status" value="1"/>
</dbReference>
<dbReference type="GO" id="GO:0051539">
    <property type="term" value="F:4 iron, 4 sulfur cluster binding"/>
    <property type="evidence" value="ECO:0007669"/>
    <property type="project" value="UniProtKB-UniRule"/>
</dbReference>
<gene>
    <name evidence="11" type="primary">hemW</name>
    <name evidence="11" type="ORF">EDX97_04170</name>
</gene>
<dbReference type="Pfam" id="PF04055">
    <property type="entry name" value="Radical_SAM"/>
    <property type="match status" value="1"/>
</dbReference>
<keyword evidence="9" id="KW-0963">Cytoplasm</keyword>
<evidence type="ECO:0000256" key="4">
    <source>
        <dbReference type="ARBA" id="ARBA00022691"/>
    </source>
</evidence>
<dbReference type="GO" id="GO:0005737">
    <property type="term" value="C:cytoplasm"/>
    <property type="evidence" value="ECO:0007669"/>
    <property type="project" value="UniProtKB-SubCell"/>
</dbReference>
<evidence type="ECO:0000256" key="2">
    <source>
        <dbReference type="ARBA" id="ARBA00017228"/>
    </source>
</evidence>
<dbReference type="InterPro" id="IPR058240">
    <property type="entry name" value="rSAM_sf"/>
</dbReference>
<sequence length="357" mass="41494">MHVYVHIPFCESICAYCDFYRYKTNASIQKQWFTRILEEIDALSFSSIDTLYFGGGTPSSLANDMLVRIAEKFIPYLAQSYEWTIECNPETLTQEKIRLYANLGINRISLGVQSFQLDILHALGRKHTLEDIFRCIQQCRDNGIHNISIDLMYGLPHQTLKDLQKDIDIFLKLDLPHLSIYSLQIEPNSIFGKQGVQPCDPDLEADMYERIRQDLTQTGYEQYEISSYCKEGMYSRHNLCYWDDSDFLGIGCGASGRIHGKRYDQNQSLQAYIQNGSIREYVESNPPFEAIMMSLRTAFGLDIQTWNQKYQRDFEKEYQRVLKKYAKQLKIRNGRCVCTPSGLEILNTILVEFLEDS</sequence>
<dbReference type="GO" id="GO:0046872">
    <property type="term" value="F:metal ion binding"/>
    <property type="evidence" value="ECO:0007669"/>
    <property type="project" value="UniProtKB-UniRule"/>
</dbReference>
<evidence type="ECO:0000313" key="12">
    <source>
        <dbReference type="Proteomes" id="UP000276568"/>
    </source>
</evidence>
<organism evidence="11 12">
    <name type="scientific">Absicoccus porci</name>
    <dbReference type="NCBI Taxonomy" id="2486576"/>
    <lineage>
        <taxon>Bacteria</taxon>
        <taxon>Bacillati</taxon>
        <taxon>Bacillota</taxon>
        <taxon>Erysipelotrichia</taxon>
        <taxon>Erysipelotrichales</taxon>
        <taxon>Erysipelotrichaceae</taxon>
        <taxon>Absicoccus</taxon>
    </lineage>
</organism>
<keyword evidence="7 9" id="KW-0411">Iron-sulfur</keyword>
<dbReference type="SFLD" id="SFLDS00029">
    <property type="entry name" value="Radical_SAM"/>
    <property type="match status" value="1"/>
</dbReference>
<dbReference type="NCBIfam" id="TIGR00539">
    <property type="entry name" value="hemN_rel"/>
    <property type="match status" value="1"/>
</dbReference>
<keyword evidence="9" id="KW-0004">4Fe-4S</keyword>
<dbReference type="RefSeq" id="WP_128519917.1">
    <property type="nucleotide sequence ID" value="NZ_JALFCT010000030.1"/>
</dbReference>
<reference evidence="11 12" key="1">
    <citation type="submission" date="2018-11" db="EMBL/GenBank/DDBJ databases">
        <title>Clostridium sp. nov., a member of the family Erysipelotrichaceae isolated from pig faeces.</title>
        <authorList>
            <person name="Chang Y.-H."/>
        </authorList>
    </citation>
    <scope>NUCLEOTIDE SEQUENCE [LARGE SCALE GENOMIC DNA]</scope>
    <source>
        <strain evidence="11 12">YH-panp20</strain>
    </source>
</reference>
<dbReference type="InterPro" id="IPR013785">
    <property type="entry name" value="Aldolase_TIM"/>
</dbReference>
<dbReference type="PANTHER" id="PTHR13932:SF5">
    <property type="entry name" value="RADICAL S-ADENOSYL METHIONINE DOMAIN-CONTAINING PROTEIN 1, MITOCHONDRIAL"/>
    <property type="match status" value="1"/>
</dbReference>
<feature type="domain" description="Radical SAM core" evidence="10">
    <location>
        <begin position="1"/>
        <end position="221"/>
    </location>
</feature>
<dbReference type="PROSITE" id="PS51918">
    <property type="entry name" value="RADICAL_SAM"/>
    <property type="match status" value="1"/>
</dbReference>
<dbReference type="SMART" id="SM00729">
    <property type="entry name" value="Elp3"/>
    <property type="match status" value="1"/>
</dbReference>
<evidence type="ECO:0000313" key="11">
    <source>
        <dbReference type="EMBL" id="RNM31757.1"/>
    </source>
</evidence>
<dbReference type="SFLD" id="SFLDF00562">
    <property type="entry name" value="HemN-like__clustered_with_heat"/>
    <property type="match status" value="1"/>
</dbReference>
<evidence type="ECO:0000256" key="6">
    <source>
        <dbReference type="ARBA" id="ARBA00023004"/>
    </source>
</evidence>
<evidence type="ECO:0000256" key="7">
    <source>
        <dbReference type="ARBA" id="ARBA00023014"/>
    </source>
</evidence>
<proteinExistence type="inferred from homology"/>
<dbReference type="InterPro" id="IPR004559">
    <property type="entry name" value="HemW-like"/>
</dbReference>
<dbReference type="Pfam" id="PF06969">
    <property type="entry name" value="HemN_C"/>
    <property type="match status" value="1"/>
</dbReference>
<keyword evidence="6 9" id="KW-0408">Iron</keyword>
<dbReference type="InterPro" id="IPR006638">
    <property type="entry name" value="Elp3/MiaA/NifB-like_rSAM"/>
</dbReference>
<dbReference type="SUPFAM" id="SSF102114">
    <property type="entry name" value="Radical SAM enzymes"/>
    <property type="match status" value="1"/>
</dbReference>
<comment type="subcellular location">
    <subcellularLocation>
        <location evidence="9">Cytoplasm</location>
    </subcellularLocation>
</comment>
<dbReference type="Proteomes" id="UP000276568">
    <property type="component" value="Unassembled WGS sequence"/>
</dbReference>
<dbReference type="SFLD" id="SFLDG01065">
    <property type="entry name" value="anaerobic_coproporphyrinogen-I"/>
    <property type="match status" value="1"/>
</dbReference>
<evidence type="ECO:0000259" key="10">
    <source>
        <dbReference type="PROSITE" id="PS51918"/>
    </source>
</evidence>
<comment type="caution">
    <text evidence="11">The sequence shown here is derived from an EMBL/GenBank/DDBJ whole genome shotgun (WGS) entry which is preliminary data.</text>
</comment>
<dbReference type="GO" id="GO:0006779">
    <property type="term" value="P:porphyrin-containing compound biosynthetic process"/>
    <property type="evidence" value="ECO:0007669"/>
    <property type="project" value="InterPro"/>
</dbReference>
<keyword evidence="4 9" id="KW-0949">S-adenosyl-L-methionine</keyword>
<evidence type="ECO:0000256" key="5">
    <source>
        <dbReference type="ARBA" id="ARBA00022723"/>
    </source>
</evidence>
<dbReference type="GO" id="GO:0004109">
    <property type="term" value="F:coproporphyrinogen oxidase activity"/>
    <property type="evidence" value="ECO:0007669"/>
    <property type="project" value="InterPro"/>
</dbReference>
<comment type="similarity">
    <text evidence="1">Belongs to the anaerobic coproporphyrinogen-III oxidase family. HemW subfamily.</text>
</comment>
<keyword evidence="3 9" id="KW-0349">Heme</keyword>
<dbReference type="EMBL" id="RJQC01000001">
    <property type="protein sequence ID" value="RNM31757.1"/>
    <property type="molecule type" value="Genomic_DNA"/>
</dbReference>
<keyword evidence="12" id="KW-1185">Reference proteome</keyword>
<evidence type="ECO:0000256" key="9">
    <source>
        <dbReference type="RuleBase" id="RU364116"/>
    </source>
</evidence>
<comment type="function">
    <text evidence="9">Probably acts as a heme chaperone, transferring heme to an unknown acceptor. Binds one molecule of heme per monomer, possibly covalently. Binds 1 [4Fe-4S] cluster. The cluster is coordinated with 3 cysteines and an exchangeable S-adenosyl-L-methionine.</text>
</comment>
<accession>A0A3N0I4C0</accession>
<dbReference type="OrthoDB" id="9808022at2"/>
<dbReference type="AlphaFoldDB" id="A0A3N0I4C0"/>
<keyword evidence="8 9" id="KW-0143">Chaperone</keyword>
<protein>
    <recommendedName>
        <fullName evidence="2 9">Heme chaperone HemW</fullName>
    </recommendedName>
</protein>
<dbReference type="InterPro" id="IPR010723">
    <property type="entry name" value="HemN_C"/>
</dbReference>
<dbReference type="InterPro" id="IPR007197">
    <property type="entry name" value="rSAM"/>
</dbReference>
<evidence type="ECO:0000256" key="8">
    <source>
        <dbReference type="ARBA" id="ARBA00023186"/>
    </source>
</evidence>
<dbReference type="SFLD" id="SFLDG01082">
    <property type="entry name" value="B12-binding_domain_containing"/>
    <property type="match status" value="1"/>
</dbReference>